<organism evidence="3 4">
    <name type="scientific">Natrarchaeobius halalkaliphilus</name>
    <dbReference type="NCBI Taxonomy" id="1679091"/>
    <lineage>
        <taxon>Archaea</taxon>
        <taxon>Methanobacteriati</taxon>
        <taxon>Methanobacteriota</taxon>
        <taxon>Stenosarchaea group</taxon>
        <taxon>Halobacteria</taxon>
        <taxon>Halobacteriales</taxon>
        <taxon>Natrialbaceae</taxon>
        <taxon>Natrarchaeobius</taxon>
    </lineage>
</organism>
<dbReference type="Pfam" id="PF26452">
    <property type="entry name" value="DUF8131"/>
    <property type="match status" value="1"/>
</dbReference>
<keyword evidence="1" id="KW-0472">Membrane</keyword>
<keyword evidence="1" id="KW-1133">Transmembrane helix</keyword>
<keyword evidence="4" id="KW-1185">Reference proteome</keyword>
<reference evidence="3 4" key="1">
    <citation type="submission" date="2018-10" db="EMBL/GenBank/DDBJ databases">
        <title>Natrarchaeobius chitinivorans gen. nov., sp. nov., and Natrarchaeobius haloalkaliphilus sp. nov., alkaliphilic, chitin-utilizing haloarchaea from hypersaline alkaline lakes.</title>
        <authorList>
            <person name="Sorokin D.Y."/>
            <person name="Elcheninov A.G."/>
            <person name="Kostrikina N.A."/>
            <person name="Bale N.J."/>
            <person name="Sinninghe Damste J.S."/>
            <person name="Khijniak T.V."/>
            <person name="Kublanov I.V."/>
            <person name="Toshchakov S.V."/>
        </authorList>
    </citation>
    <scope>NUCLEOTIDE SEQUENCE [LARGE SCALE GENOMIC DNA]</scope>
    <source>
        <strain evidence="3 4">AArcht-Sl</strain>
    </source>
</reference>
<evidence type="ECO:0000313" key="4">
    <source>
        <dbReference type="Proteomes" id="UP000273828"/>
    </source>
</evidence>
<dbReference type="OrthoDB" id="170780at2157"/>
<dbReference type="Proteomes" id="UP000273828">
    <property type="component" value="Unassembled WGS sequence"/>
</dbReference>
<sequence>MVLEELSPRAALPVGLLALFPLIWYALGSSVMAGIVSTINVLLILACLYVAFSPVGGHSDAAGA</sequence>
<proteinExistence type="predicted"/>
<gene>
    <name evidence="3" type="ORF">EA462_00855</name>
</gene>
<dbReference type="AlphaFoldDB" id="A0A3N6M960"/>
<dbReference type="RefSeq" id="WP_124176686.1">
    <property type="nucleotide sequence ID" value="NZ_REFY01000001.1"/>
</dbReference>
<name>A0A3N6M960_9EURY</name>
<evidence type="ECO:0000313" key="3">
    <source>
        <dbReference type="EMBL" id="RQG92810.1"/>
    </source>
</evidence>
<evidence type="ECO:0000256" key="1">
    <source>
        <dbReference type="SAM" id="Phobius"/>
    </source>
</evidence>
<keyword evidence="1" id="KW-0812">Transmembrane</keyword>
<feature type="domain" description="DUF8131" evidence="2">
    <location>
        <begin position="4"/>
        <end position="61"/>
    </location>
</feature>
<feature type="transmembrane region" description="Helical" evidence="1">
    <location>
        <begin position="34"/>
        <end position="52"/>
    </location>
</feature>
<dbReference type="EMBL" id="REFY01000001">
    <property type="protein sequence ID" value="RQG92810.1"/>
    <property type="molecule type" value="Genomic_DNA"/>
</dbReference>
<protein>
    <submittedName>
        <fullName evidence="3">Cytochrome-ba3 oxidase subunit</fullName>
    </submittedName>
</protein>
<accession>A0A3N6M960</accession>
<comment type="caution">
    <text evidence="3">The sequence shown here is derived from an EMBL/GenBank/DDBJ whole genome shotgun (WGS) entry which is preliminary data.</text>
</comment>
<dbReference type="InterPro" id="IPR058444">
    <property type="entry name" value="DUF8131"/>
</dbReference>
<feature type="transmembrane region" description="Helical" evidence="1">
    <location>
        <begin position="6"/>
        <end position="27"/>
    </location>
</feature>
<evidence type="ECO:0000259" key="2">
    <source>
        <dbReference type="Pfam" id="PF26452"/>
    </source>
</evidence>